<evidence type="ECO:0000313" key="3">
    <source>
        <dbReference type="Proteomes" id="UP001597327"/>
    </source>
</evidence>
<feature type="compositionally biased region" description="Gly residues" evidence="1">
    <location>
        <begin position="21"/>
        <end position="37"/>
    </location>
</feature>
<dbReference type="Proteomes" id="UP001597327">
    <property type="component" value="Unassembled WGS sequence"/>
</dbReference>
<dbReference type="RefSeq" id="WP_149891204.1">
    <property type="nucleotide sequence ID" value="NZ_JBHUFA010000001.1"/>
</dbReference>
<organism evidence="2 3">
    <name type="scientific">Roseibium aestuarii</name>
    <dbReference type="NCBI Taxonomy" id="2600299"/>
    <lineage>
        <taxon>Bacteria</taxon>
        <taxon>Pseudomonadati</taxon>
        <taxon>Pseudomonadota</taxon>
        <taxon>Alphaproteobacteria</taxon>
        <taxon>Hyphomicrobiales</taxon>
        <taxon>Stappiaceae</taxon>
        <taxon>Roseibium</taxon>
    </lineage>
</organism>
<name>A0ABW4JSC6_9HYPH</name>
<evidence type="ECO:0000313" key="2">
    <source>
        <dbReference type="EMBL" id="MFD1695010.1"/>
    </source>
</evidence>
<comment type="caution">
    <text evidence="2">The sequence shown here is derived from an EMBL/GenBank/DDBJ whole genome shotgun (WGS) entry which is preliminary data.</text>
</comment>
<gene>
    <name evidence="2" type="ORF">ACFSC7_05740</name>
</gene>
<sequence>MADIGTLAETQPSSAPAPGNGALGNGARGNGASGNGASGTPTRFGTVGSAGLTRLPPDGRMNIREDDLEELLTYLQKVRAKARTVQAHAPAGSYLADVLERTLDGLTSEIGQLRHLLGLRDSLPAEAFQRPVAHRRMRPAS</sequence>
<reference evidence="3" key="1">
    <citation type="journal article" date="2019" name="Int. J. Syst. Evol. Microbiol.">
        <title>The Global Catalogue of Microorganisms (GCM) 10K type strain sequencing project: providing services to taxonomists for standard genome sequencing and annotation.</title>
        <authorList>
            <consortium name="The Broad Institute Genomics Platform"/>
            <consortium name="The Broad Institute Genome Sequencing Center for Infectious Disease"/>
            <person name="Wu L."/>
            <person name="Ma J."/>
        </authorList>
    </citation>
    <scope>NUCLEOTIDE SEQUENCE [LARGE SCALE GENOMIC DNA]</scope>
    <source>
        <strain evidence="3">JCM 3369</strain>
    </source>
</reference>
<accession>A0ABW4JSC6</accession>
<dbReference type="EMBL" id="JBHUFA010000001">
    <property type="protein sequence ID" value="MFD1695010.1"/>
    <property type="molecule type" value="Genomic_DNA"/>
</dbReference>
<proteinExistence type="predicted"/>
<feature type="region of interest" description="Disordered" evidence="1">
    <location>
        <begin position="1"/>
        <end position="61"/>
    </location>
</feature>
<keyword evidence="3" id="KW-1185">Reference proteome</keyword>
<evidence type="ECO:0000256" key="1">
    <source>
        <dbReference type="SAM" id="MobiDB-lite"/>
    </source>
</evidence>
<protein>
    <submittedName>
        <fullName evidence="2">Uncharacterized protein</fullName>
    </submittedName>
</protein>